<comment type="caution">
    <text evidence="5">The sequence shown here is derived from an EMBL/GenBank/DDBJ whole genome shotgun (WGS) entry which is preliminary data.</text>
</comment>
<dbReference type="PANTHER" id="PTHR30408:SF12">
    <property type="entry name" value="TYPE I RESTRICTION ENZYME MJAVIII SPECIFICITY SUBUNIT"/>
    <property type="match status" value="1"/>
</dbReference>
<keyword evidence="3" id="KW-0238">DNA-binding</keyword>
<dbReference type="EMBL" id="JAMJEV010000003">
    <property type="protein sequence ID" value="MDO0821957.1"/>
    <property type="molecule type" value="Genomic_DNA"/>
</dbReference>
<evidence type="ECO:0000256" key="3">
    <source>
        <dbReference type="ARBA" id="ARBA00023125"/>
    </source>
</evidence>
<dbReference type="InterPro" id="IPR044946">
    <property type="entry name" value="Restrct_endonuc_typeI_TRD_sf"/>
</dbReference>
<keyword evidence="5" id="KW-0540">Nuclease</keyword>
<protein>
    <submittedName>
        <fullName evidence="5">Restriction endonuclease subunit S</fullName>
    </submittedName>
</protein>
<keyword evidence="2" id="KW-0680">Restriction system</keyword>
<dbReference type="CDD" id="cd17252">
    <property type="entry name" value="RMtype1_S_EcoKI-TRD1-CR1_like"/>
    <property type="match status" value="1"/>
</dbReference>
<evidence type="ECO:0000256" key="2">
    <source>
        <dbReference type="ARBA" id="ARBA00022747"/>
    </source>
</evidence>
<feature type="domain" description="Type I restriction modification DNA specificity" evidence="4">
    <location>
        <begin position="15"/>
        <end position="188"/>
    </location>
</feature>
<dbReference type="InterPro" id="IPR000055">
    <property type="entry name" value="Restrct_endonuc_typeI_TRD"/>
</dbReference>
<dbReference type="InterPro" id="IPR052021">
    <property type="entry name" value="Type-I_RS_S_subunit"/>
</dbReference>
<dbReference type="GO" id="GO:0004519">
    <property type="term" value="F:endonuclease activity"/>
    <property type="evidence" value="ECO:0007669"/>
    <property type="project" value="UniProtKB-KW"/>
</dbReference>
<dbReference type="RefSeq" id="WP_301998189.1">
    <property type="nucleotide sequence ID" value="NZ_JAMJEV010000003.1"/>
</dbReference>
<sequence>MAENTPDIRFGSFAEDWKRSKIGDVITEKKRPVVLDDNITYQLITVKRRNEGVVSRGFLKGRQILVKSYYVLKAKDYVISKRQVVHGANGIVPEKLDGAIVSNEYLVAIANDDITTEFLTLISKLPDMYKKFFVSSYGIDIEKLVFDVDDWKKRELSIPTTDEQKKITAFFKDFDELCSAEQQKYDKLVNFKKSMFDKMFPKDGAKVPEIRFDGFSDEWETIEMGEVGETYSGLSGKTKLDFGHGEGAFVTYVNVFTNAIASKYGVEPVEIDKKQNEVQYGDVFFTTSSETPEEVGMSCIWLGNRKNTYLNSFCFGYRPKEKFDSYYLTYVLRSPYVRKKIIFLAQGISRYNISKNKVMEIKIPVPKIKEQTKIGNFFKNLDTQVTLQKEKLQKLTNIKKAFLKKMFL</sequence>
<evidence type="ECO:0000256" key="1">
    <source>
        <dbReference type="ARBA" id="ARBA00010923"/>
    </source>
</evidence>
<dbReference type="Gene3D" id="3.90.220.20">
    <property type="entry name" value="DNA methylase specificity domains"/>
    <property type="match status" value="2"/>
</dbReference>
<evidence type="ECO:0000313" key="6">
    <source>
        <dbReference type="Proteomes" id="UP001176021"/>
    </source>
</evidence>
<name>A0ABT8QM58_9FIRM</name>
<reference evidence="5" key="1">
    <citation type="submission" date="2022-05" db="EMBL/GenBank/DDBJ databases">
        <title>Expanded diversity of anoxic marine methylotrophy in a Black Sea sulfate reducing microorganism.</title>
        <authorList>
            <person name="Fischer P.Q."/>
            <person name="Stams A.J.M."/>
            <person name="Villanueva L."/>
            <person name="Sousa D.Z."/>
        </authorList>
    </citation>
    <scope>NUCLEOTIDE SEQUENCE</scope>
    <source>
        <strain evidence="5">P130</strain>
    </source>
</reference>
<proteinExistence type="inferred from homology"/>
<dbReference type="SUPFAM" id="SSF116734">
    <property type="entry name" value="DNA methylase specificity domain"/>
    <property type="match status" value="2"/>
</dbReference>
<evidence type="ECO:0000259" key="4">
    <source>
        <dbReference type="Pfam" id="PF01420"/>
    </source>
</evidence>
<accession>A0ABT8QM58</accession>
<dbReference type="PANTHER" id="PTHR30408">
    <property type="entry name" value="TYPE-1 RESTRICTION ENZYME ECOKI SPECIFICITY PROTEIN"/>
    <property type="match status" value="1"/>
</dbReference>
<feature type="domain" description="Type I restriction modification DNA specificity" evidence="4">
    <location>
        <begin position="217"/>
        <end position="396"/>
    </location>
</feature>
<evidence type="ECO:0000313" key="5">
    <source>
        <dbReference type="EMBL" id="MDO0821957.1"/>
    </source>
</evidence>
<gene>
    <name evidence="5" type="ORF">M8H41_03660</name>
</gene>
<dbReference type="Pfam" id="PF01420">
    <property type="entry name" value="Methylase_S"/>
    <property type="match status" value="2"/>
</dbReference>
<organism evidence="5 6">
    <name type="scientific">Desulfosporosinus nitroreducens</name>
    <dbReference type="NCBI Taxonomy" id="2018668"/>
    <lineage>
        <taxon>Bacteria</taxon>
        <taxon>Bacillati</taxon>
        <taxon>Bacillota</taxon>
        <taxon>Clostridia</taxon>
        <taxon>Eubacteriales</taxon>
        <taxon>Desulfitobacteriaceae</taxon>
        <taxon>Desulfosporosinus</taxon>
    </lineage>
</organism>
<keyword evidence="5" id="KW-0378">Hydrolase</keyword>
<keyword evidence="5" id="KW-0255">Endonuclease</keyword>
<keyword evidence="6" id="KW-1185">Reference proteome</keyword>
<comment type="similarity">
    <text evidence="1">Belongs to the type-I restriction system S methylase family.</text>
</comment>
<dbReference type="Proteomes" id="UP001176021">
    <property type="component" value="Unassembled WGS sequence"/>
</dbReference>